<feature type="compositionally biased region" description="Acidic residues" evidence="1">
    <location>
        <begin position="81"/>
        <end position="101"/>
    </location>
</feature>
<dbReference type="Proteomes" id="UP000054270">
    <property type="component" value="Unassembled WGS sequence"/>
</dbReference>
<protein>
    <recommendedName>
        <fullName evidence="4">Transcription factor Iwr1 domain-containing protein</fullName>
    </recommendedName>
</protein>
<keyword evidence="3" id="KW-1185">Reference proteome</keyword>
<feature type="region of interest" description="Disordered" evidence="1">
    <location>
        <begin position="44"/>
        <end position="104"/>
    </location>
</feature>
<name>A0A0D2P9M7_HYPSF</name>
<evidence type="ECO:0000313" key="2">
    <source>
        <dbReference type="EMBL" id="KJA25301.1"/>
    </source>
</evidence>
<feature type="compositionally biased region" description="Acidic residues" evidence="1">
    <location>
        <begin position="64"/>
        <end position="73"/>
    </location>
</feature>
<accession>A0A0D2P9M7</accession>
<proteinExistence type="predicted"/>
<organism evidence="2 3">
    <name type="scientific">Hypholoma sublateritium (strain FD-334 SS-4)</name>
    <dbReference type="NCBI Taxonomy" id="945553"/>
    <lineage>
        <taxon>Eukaryota</taxon>
        <taxon>Fungi</taxon>
        <taxon>Dikarya</taxon>
        <taxon>Basidiomycota</taxon>
        <taxon>Agaricomycotina</taxon>
        <taxon>Agaricomycetes</taxon>
        <taxon>Agaricomycetidae</taxon>
        <taxon>Agaricales</taxon>
        <taxon>Agaricineae</taxon>
        <taxon>Strophariaceae</taxon>
        <taxon>Hypholoma</taxon>
    </lineage>
</organism>
<gene>
    <name evidence="2" type="ORF">HYPSUDRAFT_199831</name>
</gene>
<dbReference type="AlphaFoldDB" id="A0A0D2P9M7"/>
<sequence>MSSKQSAVIDIDQTLTSGPAAERHEIWTRQEVDSFISPKYEVSREAEDALLDRSPSPNSYYTPDEFEGEDGDYSESSQYDSDGESSVELNDDKEEEEEEDVNENKAAIQLHQLLDLQWFIDVNVDKETSDSEEEVYYDADDQSSDVGDRDPESDEQEERSEA</sequence>
<evidence type="ECO:0008006" key="4">
    <source>
        <dbReference type="Google" id="ProtNLM"/>
    </source>
</evidence>
<feature type="compositionally biased region" description="Acidic residues" evidence="1">
    <location>
        <begin position="130"/>
        <end position="143"/>
    </location>
</feature>
<feature type="region of interest" description="Disordered" evidence="1">
    <location>
        <begin position="127"/>
        <end position="162"/>
    </location>
</feature>
<evidence type="ECO:0000256" key="1">
    <source>
        <dbReference type="SAM" id="MobiDB-lite"/>
    </source>
</evidence>
<reference evidence="3" key="1">
    <citation type="submission" date="2014-04" db="EMBL/GenBank/DDBJ databases">
        <title>Evolutionary Origins and Diversification of the Mycorrhizal Mutualists.</title>
        <authorList>
            <consortium name="DOE Joint Genome Institute"/>
            <consortium name="Mycorrhizal Genomics Consortium"/>
            <person name="Kohler A."/>
            <person name="Kuo A."/>
            <person name="Nagy L.G."/>
            <person name="Floudas D."/>
            <person name="Copeland A."/>
            <person name="Barry K.W."/>
            <person name="Cichocki N."/>
            <person name="Veneault-Fourrey C."/>
            <person name="LaButti K."/>
            <person name="Lindquist E.A."/>
            <person name="Lipzen A."/>
            <person name="Lundell T."/>
            <person name="Morin E."/>
            <person name="Murat C."/>
            <person name="Riley R."/>
            <person name="Ohm R."/>
            <person name="Sun H."/>
            <person name="Tunlid A."/>
            <person name="Henrissat B."/>
            <person name="Grigoriev I.V."/>
            <person name="Hibbett D.S."/>
            <person name="Martin F."/>
        </authorList>
    </citation>
    <scope>NUCLEOTIDE SEQUENCE [LARGE SCALE GENOMIC DNA]</scope>
    <source>
        <strain evidence="3">FD-334 SS-4</strain>
    </source>
</reference>
<feature type="region of interest" description="Disordered" evidence="1">
    <location>
        <begin position="1"/>
        <end position="26"/>
    </location>
</feature>
<dbReference type="EMBL" id="KN817532">
    <property type="protein sequence ID" value="KJA25301.1"/>
    <property type="molecule type" value="Genomic_DNA"/>
</dbReference>
<feature type="compositionally biased region" description="Acidic residues" evidence="1">
    <location>
        <begin position="151"/>
        <end position="162"/>
    </location>
</feature>
<evidence type="ECO:0000313" key="3">
    <source>
        <dbReference type="Proteomes" id="UP000054270"/>
    </source>
</evidence>